<evidence type="ECO:0000313" key="2">
    <source>
        <dbReference type="Proteomes" id="UP000526302"/>
    </source>
</evidence>
<comment type="caution">
    <text evidence="1">The sequence shown here is derived from an EMBL/GenBank/DDBJ whole genome shotgun (WGS) entry which is preliminary data.</text>
</comment>
<gene>
    <name evidence="1" type="ORF">GX950_01535</name>
</gene>
<name>A0A7K4BZ19_9ARCH</name>
<evidence type="ECO:0008006" key="3">
    <source>
        <dbReference type="Google" id="ProtNLM"/>
    </source>
</evidence>
<organism evidence="1 2">
    <name type="scientific">Candidatus Iainarchaeum sp</name>
    <dbReference type="NCBI Taxonomy" id="3101447"/>
    <lineage>
        <taxon>Archaea</taxon>
        <taxon>Candidatus Iainarchaeota</taxon>
        <taxon>Candidatus Iainarchaeia</taxon>
        <taxon>Candidatus Iainarchaeales</taxon>
        <taxon>Candidatus Iainarchaeaceae</taxon>
        <taxon>Candidatus Iainarchaeum</taxon>
    </lineage>
</organism>
<dbReference type="Proteomes" id="UP000526302">
    <property type="component" value="Unassembled WGS sequence"/>
</dbReference>
<protein>
    <recommendedName>
        <fullName evidence="3">Universal stress protein</fullName>
    </recommendedName>
</protein>
<dbReference type="EMBL" id="JAAZKV010000012">
    <property type="protein sequence ID" value="NMA44477.1"/>
    <property type="molecule type" value="Genomic_DNA"/>
</dbReference>
<reference evidence="1 2" key="1">
    <citation type="journal article" date="2020" name="Biotechnol. Biofuels">
        <title>New insights from the biogas microbiome by comprehensive genome-resolved metagenomics of nearly 1600 species originating from multiple anaerobic digesters.</title>
        <authorList>
            <person name="Campanaro S."/>
            <person name="Treu L."/>
            <person name="Rodriguez-R L.M."/>
            <person name="Kovalovszki A."/>
            <person name="Ziels R.M."/>
            <person name="Maus I."/>
            <person name="Zhu X."/>
            <person name="Kougias P.G."/>
            <person name="Basile A."/>
            <person name="Luo G."/>
            <person name="Schluter A."/>
            <person name="Konstantinidis K.T."/>
            <person name="Angelidaki I."/>
        </authorList>
    </citation>
    <scope>NUCLEOTIDE SEQUENCE [LARGE SCALE GENOMIC DNA]</scope>
    <source>
        <strain evidence="1">AS22ysBPME_79</strain>
    </source>
</reference>
<sequence length="142" mass="16295">MNILVPLLSGKEDNPEFIKAITTNGKKIILLQIVDKEFLTKTSTAMGEVMQNQALLTKVKKSIQAKKKKVEEITEWGTTIKKILSIAILQKVDKVFLVKQDNQFFGDILKAMKKEKIPYEIIEVKDEEKKEKGFNFLNKLNK</sequence>
<evidence type="ECO:0000313" key="1">
    <source>
        <dbReference type="EMBL" id="NMA44477.1"/>
    </source>
</evidence>
<dbReference type="AlphaFoldDB" id="A0A7K4BZ19"/>
<proteinExistence type="predicted"/>
<accession>A0A7K4BZ19</accession>